<protein>
    <submittedName>
        <fullName evidence="7">LppP/LprE lipoprotein</fullName>
    </submittedName>
</protein>
<gene>
    <name evidence="7" type="ORF">CLV47_10997</name>
</gene>
<dbReference type="PROSITE" id="PS51257">
    <property type="entry name" value="PROKAR_LIPOPROTEIN"/>
    <property type="match status" value="1"/>
</dbReference>
<evidence type="ECO:0000313" key="8">
    <source>
        <dbReference type="Proteomes" id="UP000237752"/>
    </source>
</evidence>
<keyword evidence="5 7" id="KW-0449">Lipoprotein</keyword>
<dbReference type="Pfam" id="PF14041">
    <property type="entry name" value="Lipoprotein_21"/>
    <property type="match status" value="1"/>
</dbReference>
<sequence length="246" mass="25118">MRLSMKGGRRPAEWTIGLVAATVLLTACTSGGGSSQRDTPASGESSTATATTKSTPETSSTPNIAAGAGTSTEAPSSTATARAPGSSGNTSTVTPATTAATMANPSPACGSMTPQQAAQTAAEKLPRPFSDPTMSYVKWDPSTATTDGYNPCATLGWIVMPIEGGTASSPYAIALFHMGKYIGRATAKSYGFFPTVTRVDDATISVTYHWPRQNETNAEASGTSLAQFHFDTASGTVKMTGNAPAN</sequence>
<comment type="caution">
    <text evidence="7">The sequence shown here is derived from an EMBL/GenBank/DDBJ whole genome shotgun (WGS) entry which is preliminary data.</text>
</comment>
<keyword evidence="3" id="KW-0472">Membrane</keyword>
<evidence type="ECO:0000256" key="2">
    <source>
        <dbReference type="ARBA" id="ARBA00022729"/>
    </source>
</evidence>
<evidence type="ECO:0000256" key="3">
    <source>
        <dbReference type="ARBA" id="ARBA00023136"/>
    </source>
</evidence>
<evidence type="ECO:0000256" key="5">
    <source>
        <dbReference type="ARBA" id="ARBA00023288"/>
    </source>
</evidence>
<keyword evidence="1" id="KW-1003">Cell membrane</keyword>
<keyword evidence="4" id="KW-0564">Palmitate</keyword>
<feature type="compositionally biased region" description="Low complexity" evidence="6">
    <location>
        <begin position="39"/>
        <end position="108"/>
    </location>
</feature>
<accession>A0A2T0ZYX9</accession>
<organism evidence="7 8">
    <name type="scientific">Antricoccus suffuscus</name>
    <dbReference type="NCBI Taxonomy" id="1629062"/>
    <lineage>
        <taxon>Bacteria</taxon>
        <taxon>Bacillati</taxon>
        <taxon>Actinomycetota</taxon>
        <taxon>Actinomycetes</taxon>
        <taxon>Geodermatophilales</taxon>
        <taxon>Antricoccaceae</taxon>
        <taxon>Antricoccus</taxon>
    </lineage>
</organism>
<dbReference type="EMBL" id="PVUE01000009">
    <property type="protein sequence ID" value="PRZ41550.1"/>
    <property type="molecule type" value="Genomic_DNA"/>
</dbReference>
<feature type="region of interest" description="Disordered" evidence="6">
    <location>
        <begin position="30"/>
        <end position="129"/>
    </location>
</feature>
<reference evidence="7 8" key="1">
    <citation type="submission" date="2018-03" db="EMBL/GenBank/DDBJ databases">
        <title>Genomic Encyclopedia of Archaeal and Bacterial Type Strains, Phase II (KMG-II): from individual species to whole genera.</title>
        <authorList>
            <person name="Goeker M."/>
        </authorList>
    </citation>
    <scope>NUCLEOTIDE SEQUENCE [LARGE SCALE GENOMIC DNA]</scope>
    <source>
        <strain evidence="7 8">DSM 100065</strain>
    </source>
</reference>
<dbReference type="Proteomes" id="UP000237752">
    <property type="component" value="Unassembled WGS sequence"/>
</dbReference>
<name>A0A2T0ZYX9_9ACTN</name>
<dbReference type="AlphaFoldDB" id="A0A2T0ZYX9"/>
<keyword evidence="8" id="KW-1185">Reference proteome</keyword>
<evidence type="ECO:0000256" key="1">
    <source>
        <dbReference type="ARBA" id="ARBA00022475"/>
    </source>
</evidence>
<proteinExistence type="predicted"/>
<evidence type="ECO:0000256" key="4">
    <source>
        <dbReference type="ARBA" id="ARBA00023139"/>
    </source>
</evidence>
<keyword evidence="2" id="KW-0732">Signal</keyword>
<evidence type="ECO:0000256" key="6">
    <source>
        <dbReference type="SAM" id="MobiDB-lite"/>
    </source>
</evidence>
<dbReference type="InterPro" id="IPR025971">
    <property type="entry name" value="LppP/LprE"/>
</dbReference>
<evidence type="ECO:0000313" key="7">
    <source>
        <dbReference type="EMBL" id="PRZ41550.1"/>
    </source>
</evidence>